<gene>
    <name evidence="12" type="primary">flgG</name>
    <name evidence="12" type="ORF">BV98_002969</name>
</gene>
<dbReference type="NCBIfam" id="TIGR03506">
    <property type="entry name" value="FlgEFG_subfam"/>
    <property type="match status" value="2"/>
</dbReference>
<dbReference type="InterPro" id="IPR019776">
    <property type="entry name" value="Flagellar_basal_body_rod_CS"/>
</dbReference>
<comment type="subunit">
    <text evidence="5 8">The basal body constitutes a major portion of the flagellar organelle and consists of four rings (L,P,S, and M) mounted on a central rod. The rod consists of about 26 subunits of FlgG in the distal portion, and FlgB, FlgC and FlgF are thought to build up the proximal portion of the rod with about 6 subunits each.</text>
</comment>
<dbReference type="STRING" id="76947.GCA_002080435_02272"/>
<dbReference type="RefSeq" id="WP_037467628.1">
    <property type="nucleotide sequence ID" value="NZ_BCZD01000010.1"/>
</dbReference>
<comment type="similarity">
    <text evidence="2 8">Belongs to the flagella basal body rod proteins family.</text>
</comment>
<keyword evidence="4 8" id="KW-0975">Bacterial flagellum</keyword>
<dbReference type="EMBL" id="JFZA02000034">
    <property type="protein sequence ID" value="KFG89142.1"/>
    <property type="molecule type" value="Genomic_DNA"/>
</dbReference>
<dbReference type="GO" id="GO:0071978">
    <property type="term" value="P:bacterial-type flagellum-dependent swarming motility"/>
    <property type="evidence" value="ECO:0007669"/>
    <property type="project" value="TreeGrafter"/>
</dbReference>
<evidence type="ECO:0000256" key="6">
    <source>
        <dbReference type="ARBA" id="ARBA00032912"/>
    </source>
</evidence>
<protein>
    <recommendedName>
        <fullName evidence="3 7">Flagellar basal-body rod protein FlgG</fullName>
    </recommendedName>
    <alternativeName>
        <fullName evidence="6 8">Distal rod protein</fullName>
    </alternativeName>
</protein>
<reference evidence="12" key="1">
    <citation type="submission" date="2014-08" db="EMBL/GenBank/DDBJ databases">
        <title>Draft genome sequences of Sphingobium herbicidovorans.</title>
        <authorList>
            <person name="Gan H.M."/>
            <person name="Gan H.Y."/>
            <person name="Savka M.A."/>
        </authorList>
    </citation>
    <scope>NUCLEOTIDE SEQUENCE [LARGE SCALE GENOMIC DNA]</scope>
    <source>
        <strain evidence="12">NBRC 16415</strain>
    </source>
</reference>
<accession>A0A086P6X4</accession>
<feature type="domain" description="Flagellar basal body rod protein N-terminal" evidence="9">
    <location>
        <begin position="6"/>
        <end position="36"/>
    </location>
</feature>
<dbReference type="InterPro" id="IPR037925">
    <property type="entry name" value="FlgE/F/G-like"/>
</dbReference>
<dbReference type="GO" id="GO:0009426">
    <property type="term" value="C:bacterial-type flagellum basal body, distal rod"/>
    <property type="evidence" value="ECO:0007669"/>
    <property type="project" value="UniProtKB-UniRule"/>
</dbReference>
<dbReference type="AlphaFoldDB" id="A0A086P6X4"/>
<comment type="subcellular location">
    <subcellularLocation>
        <location evidence="1 8">Bacterial flagellum basal body</location>
    </subcellularLocation>
</comment>
<evidence type="ECO:0000313" key="13">
    <source>
        <dbReference type="Proteomes" id="UP000024284"/>
    </source>
</evidence>
<dbReference type="InterPro" id="IPR001444">
    <property type="entry name" value="Flag_bb_rod_N"/>
</dbReference>
<dbReference type="NCBIfam" id="TIGR02488">
    <property type="entry name" value="flgG_G_neg"/>
    <property type="match status" value="1"/>
</dbReference>
<evidence type="ECO:0000256" key="4">
    <source>
        <dbReference type="ARBA" id="ARBA00023143"/>
    </source>
</evidence>
<dbReference type="SUPFAM" id="SSF117143">
    <property type="entry name" value="Flagellar hook protein flgE"/>
    <property type="match status" value="1"/>
</dbReference>
<dbReference type="eggNOG" id="COG4786">
    <property type="taxonomic scope" value="Bacteria"/>
</dbReference>
<organism evidence="12 13">
    <name type="scientific">Sphingobium herbicidovorans (strain ATCC 700291 / DSM 11019 / CCUG 56400 / KCTC 2939 / LMG 18315 / NBRC 16415 / MH)</name>
    <name type="common">Sphingomonas herbicidovorans</name>
    <dbReference type="NCBI Taxonomy" id="1219045"/>
    <lineage>
        <taxon>Bacteria</taxon>
        <taxon>Pseudomonadati</taxon>
        <taxon>Pseudomonadota</taxon>
        <taxon>Alphaproteobacteria</taxon>
        <taxon>Sphingomonadales</taxon>
        <taxon>Sphingomonadaceae</taxon>
        <taxon>Sphingobium</taxon>
    </lineage>
</organism>
<evidence type="ECO:0000259" key="10">
    <source>
        <dbReference type="Pfam" id="PF06429"/>
    </source>
</evidence>
<dbReference type="Proteomes" id="UP000024284">
    <property type="component" value="Unassembled WGS sequence"/>
</dbReference>
<evidence type="ECO:0000256" key="1">
    <source>
        <dbReference type="ARBA" id="ARBA00004117"/>
    </source>
</evidence>
<keyword evidence="12" id="KW-0969">Cilium</keyword>
<keyword evidence="12" id="KW-0282">Flagellum</keyword>
<evidence type="ECO:0000256" key="5">
    <source>
        <dbReference type="ARBA" id="ARBA00025933"/>
    </source>
</evidence>
<feature type="domain" description="Flagellar hook protein FlgE/F/G-like D1" evidence="11">
    <location>
        <begin position="97"/>
        <end position="160"/>
    </location>
</feature>
<evidence type="ECO:0000256" key="8">
    <source>
        <dbReference type="RuleBase" id="RU362116"/>
    </source>
</evidence>
<evidence type="ECO:0000256" key="2">
    <source>
        <dbReference type="ARBA" id="ARBA00009677"/>
    </source>
</evidence>
<dbReference type="PANTHER" id="PTHR30435:SF19">
    <property type="entry name" value="FLAGELLAR BASAL-BODY ROD PROTEIN FLGG"/>
    <property type="match status" value="1"/>
</dbReference>
<dbReference type="PATRIC" id="fig|1219045.3.peg.3012"/>
<dbReference type="InterPro" id="IPR010930">
    <property type="entry name" value="Flg_bb/hook_C_dom"/>
</dbReference>
<evidence type="ECO:0000259" key="11">
    <source>
        <dbReference type="Pfam" id="PF22692"/>
    </source>
</evidence>
<dbReference type="Pfam" id="PF06429">
    <property type="entry name" value="Flg_bbr_C"/>
    <property type="match status" value="1"/>
</dbReference>
<name>A0A086P6X4_SPHHM</name>
<dbReference type="Pfam" id="PF22692">
    <property type="entry name" value="LlgE_F_G_D1"/>
    <property type="match status" value="1"/>
</dbReference>
<evidence type="ECO:0000259" key="9">
    <source>
        <dbReference type="Pfam" id="PF00460"/>
    </source>
</evidence>
<dbReference type="Pfam" id="PF00460">
    <property type="entry name" value="Flg_bb_rod"/>
    <property type="match status" value="1"/>
</dbReference>
<sequence length="262" mass="27344">MTNAALHVARTGLDAQNTKMRVIANNLANVNTTGFKRDRADFETLAYQQMVAAGANSDSENKFATGLNLGSGVSMQGTSKINTQGTLSQTGNALDMAIEGSGFFQVQRPDGTLAYTRAGNFSTTAEGIVVTSDGLPLVPQLTVPQGATGITIGNDGTVTATLQGQTEPTQLGQVELASFMNPAGLQPIGGNLLAESAASGTPQVGVAGLDGRGVIRSGNLETSNVNVVEELVDMIETQRAYEVNSKMIKATDEMLQYVNQQL</sequence>
<evidence type="ECO:0000313" key="12">
    <source>
        <dbReference type="EMBL" id="KFG89142.1"/>
    </source>
</evidence>
<proteinExistence type="inferred from homology"/>
<evidence type="ECO:0000256" key="3">
    <source>
        <dbReference type="ARBA" id="ARBA00017948"/>
    </source>
</evidence>
<dbReference type="InterPro" id="IPR012834">
    <property type="entry name" value="FlgG_G_neg"/>
</dbReference>
<feature type="domain" description="Flagellar basal-body/hook protein C-terminal" evidence="10">
    <location>
        <begin position="217"/>
        <end position="260"/>
    </location>
</feature>
<dbReference type="PANTHER" id="PTHR30435">
    <property type="entry name" value="FLAGELLAR PROTEIN"/>
    <property type="match status" value="1"/>
</dbReference>
<dbReference type="OrthoDB" id="9804559at2"/>
<keyword evidence="13" id="KW-1185">Reference proteome</keyword>
<dbReference type="InterPro" id="IPR020013">
    <property type="entry name" value="Flagellar_FlgE/F/G"/>
</dbReference>
<dbReference type="PROSITE" id="PS00588">
    <property type="entry name" value="FLAGELLA_BB_ROD"/>
    <property type="match status" value="1"/>
</dbReference>
<comment type="caution">
    <text evidence="12">The sequence shown here is derived from an EMBL/GenBank/DDBJ whole genome shotgun (WGS) entry which is preliminary data.</text>
</comment>
<keyword evidence="12" id="KW-0966">Cell projection</keyword>
<dbReference type="InterPro" id="IPR053967">
    <property type="entry name" value="LlgE_F_G-like_D1"/>
</dbReference>
<evidence type="ECO:0000256" key="7">
    <source>
        <dbReference type="NCBIfam" id="TIGR02488"/>
    </source>
</evidence>